<dbReference type="PANTHER" id="PTHR43649">
    <property type="entry name" value="ARABINOSE-BINDING PROTEIN-RELATED"/>
    <property type="match status" value="1"/>
</dbReference>
<evidence type="ECO:0000256" key="3">
    <source>
        <dbReference type="SAM" id="SignalP"/>
    </source>
</evidence>
<feature type="signal peptide" evidence="3">
    <location>
        <begin position="1"/>
        <end position="24"/>
    </location>
</feature>
<keyword evidence="5" id="KW-1185">Reference proteome</keyword>
<feature type="chain" id="PRO_5046434370" evidence="3">
    <location>
        <begin position="25"/>
        <end position="427"/>
    </location>
</feature>
<comment type="similarity">
    <text evidence="1">Belongs to the bacterial solute-binding protein 1 family.</text>
</comment>
<dbReference type="EMBL" id="JAVFKM010000014">
    <property type="protein sequence ID" value="MEF3116732.1"/>
    <property type="molecule type" value="Genomic_DNA"/>
</dbReference>
<keyword evidence="2" id="KW-0813">Transport</keyword>
<dbReference type="Gene3D" id="3.40.190.10">
    <property type="entry name" value="Periplasmic binding protein-like II"/>
    <property type="match status" value="1"/>
</dbReference>
<dbReference type="RefSeq" id="WP_331788356.1">
    <property type="nucleotide sequence ID" value="NZ_JAVFKM010000014.1"/>
</dbReference>
<comment type="caution">
    <text evidence="4">The sequence shown here is derived from an EMBL/GenBank/DDBJ whole genome shotgun (WGS) entry which is preliminary data.</text>
</comment>
<dbReference type="PANTHER" id="PTHR43649:SF29">
    <property type="entry name" value="OSMOPROTECTIVE COMPOUNDS-BINDING PROTEIN GGTB"/>
    <property type="match status" value="1"/>
</dbReference>
<keyword evidence="3" id="KW-0732">Signal</keyword>
<proteinExistence type="inferred from homology"/>
<organism evidence="4 5">
    <name type="scientific">Streptomyces chrestomyceticus</name>
    <dbReference type="NCBI Taxonomy" id="68185"/>
    <lineage>
        <taxon>Bacteria</taxon>
        <taxon>Bacillati</taxon>
        <taxon>Actinomycetota</taxon>
        <taxon>Actinomycetes</taxon>
        <taxon>Kitasatosporales</taxon>
        <taxon>Streptomycetaceae</taxon>
        <taxon>Streptomyces</taxon>
    </lineage>
</organism>
<evidence type="ECO:0000313" key="4">
    <source>
        <dbReference type="EMBL" id="MEF3116732.1"/>
    </source>
</evidence>
<dbReference type="Proteomes" id="UP001348265">
    <property type="component" value="Unassembled WGS sequence"/>
</dbReference>
<accession>A0ABU7WZB2</accession>
<gene>
    <name evidence="4" type="ORF">RB636_26520</name>
</gene>
<reference evidence="4 5" key="1">
    <citation type="submission" date="2023-08" db="EMBL/GenBank/DDBJ databases">
        <authorList>
            <person name="Sharma P."/>
            <person name="Verma V."/>
            <person name="Mohan M.K."/>
            <person name="Dubey A.K."/>
        </authorList>
    </citation>
    <scope>NUCLEOTIDE SEQUENCE [LARGE SCALE GENOMIC DNA]</scope>
    <source>
        <strain evidence="4 5">ADP4</strain>
    </source>
</reference>
<sequence>MRSASRRLLLPALACCLLVTTALVSTGCSTGQDRTVVVLGPWTDGEEIPFVRMLKEIGRRTGQSYEYEGTRSLRETLSAQLRTETPPDVAILNGLGELAEYARDGDAKALTEDVAGSALGPWAQQITLEDATGERRRHSYWVPVRVDLKSIVWSRPGDLKAAENPRWCLGMASGATSGWPGTDWIEDLLLQKYGANVYEDWATGKLRWTSPQVRWAWRAWRDVLAQDGPKAAEKAISTEFENLGGGRYGLLNSGRCTLEHQGSFIRRHYGDDVLPAPTRMFVPGLPAGPRTFEVSGDMAAVFRPSDAAWDLVRELTSQPARDVWARTAKPQERPLFPDRSTGDGRLSAGTAAVQKLFSTADEICFDASDAMPSTLRGAFQRAVLEFLQDPRDPALLEKLLEQLDAERLLQERAGAFALDHLCGDPGD</sequence>
<evidence type="ECO:0000256" key="1">
    <source>
        <dbReference type="ARBA" id="ARBA00008520"/>
    </source>
</evidence>
<name>A0ABU7WZB2_9ACTN</name>
<dbReference type="SUPFAM" id="SSF53850">
    <property type="entry name" value="Periplasmic binding protein-like II"/>
    <property type="match status" value="1"/>
</dbReference>
<dbReference type="PROSITE" id="PS51257">
    <property type="entry name" value="PROKAR_LIPOPROTEIN"/>
    <property type="match status" value="1"/>
</dbReference>
<evidence type="ECO:0000313" key="5">
    <source>
        <dbReference type="Proteomes" id="UP001348265"/>
    </source>
</evidence>
<evidence type="ECO:0000256" key="2">
    <source>
        <dbReference type="ARBA" id="ARBA00022448"/>
    </source>
</evidence>
<dbReference type="InterPro" id="IPR050490">
    <property type="entry name" value="Bact_solute-bd_prot1"/>
</dbReference>
<protein>
    <submittedName>
        <fullName evidence="4">Uncharacterized protein</fullName>
    </submittedName>
</protein>